<dbReference type="EMBL" id="JACRSZ010000009">
    <property type="protein sequence ID" value="MBC8573380.1"/>
    <property type="molecule type" value="Genomic_DNA"/>
</dbReference>
<dbReference type="GO" id="GO:0016301">
    <property type="term" value="F:kinase activity"/>
    <property type="evidence" value="ECO:0007669"/>
    <property type="project" value="UniProtKB-KW"/>
</dbReference>
<dbReference type="InterPro" id="IPR036393">
    <property type="entry name" value="AceGlu_kinase-like_sf"/>
</dbReference>
<evidence type="ECO:0000313" key="10">
    <source>
        <dbReference type="Proteomes" id="UP000657421"/>
    </source>
</evidence>
<evidence type="ECO:0000256" key="5">
    <source>
        <dbReference type="ARBA" id="ARBA00022777"/>
    </source>
</evidence>
<dbReference type="InterPro" id="IPR003964">
    <property type="entry name" value="Carb_kinase"/>
</dbReference>
<dbReference type="PANTHER" id="PTHR30409:SF1">
    <property type="entry name" value="CARBAMATE KINASE-RELATED"/>
    <property type="match status" value="1"/>
</dbReference>
<comment type="similarity">
    <text evidence="2 7">Belongs to the carbamate kinase family.</text>
</comment>
<accession>A0ABR7NAE8</accession>
<organism evidence="9 10">
    <name type="scientific">Jingyaoa shaoxingensis</name>
    <dbReference type="NCBI Taxonomy" id="2763671"/>
    <lineage>
        <taxon>Bacteria</taxon>
        <taxon>Bacillati</taxon>
        <taxon>Bacillota</taxon>
        <taxon>Clostridia</taxon>
        <taxon>Lachnospirales</taxon>
        <taxon>Lachnospiraceae</taxon>
        <taxon>Jingyaoa</taxon>
    </lineage>
</organism>
<dbReference type="InterPro" id="IPR001048">
    <property type="entry name" value="Asp/Glu/Uridylate_kinase"/>
</dbReference>
<comment type="caution">
    <text evidence="9">The sequence shown here is derived from an EMBL/GenBank/DDBJ whole genome shotgun (WGS) entry which is preliminary data.</text>
</comment>
<comment type="catalytic activity">
    <reaction evidence="6">
        <text>hydrogencarbonate + NH4(+) + ATP = carbamoyl phosphate + ADP + H2O + H(+)</text>
        <dbReference type="Rhea" id="RHEA:10152"/>
        <dbReference type="ChEBI" id="CHEBI:15377"/>
        <dbReference type="ChEBI" id="CHEBI:15378"/>
        <dbReference type="ChEBI" id="CHEBI:17544"/>
        <dbReference type="ChEBI" id="CHEBI:28938"/>
        <dbReference type="ChEBI" id="CHEBI:30616"/>
        <dbReference type="ChEBI" id="CHEBI:58228"/>
        <dbReference type="ChEBI" id="CHEBI:456216"/>
        <dbReference type="EC" id="2.7.2.2"/>
    </reaction>
</comment>
<dbReference type="PANTHER" id="PTHR30409">
    <property type="entry name" value="CARBAMATE KINASE"/>
    <property type="match status" value="1"/>
</dbReference>
<evidence type="ECO:0000256" key="7">
    <source>
        <dbReference type="PIRNR" id="PIRNR000723"/>
    </source>
</evidence>
<dbReference type="PIRSF" id="PIRSF000723">
    <property type="entry name" value="Carbamate_kin"/>
    <property type="match status" value="1"/>
</dbReference>
<keyword evidence="5 7" id="KW-0418">Kinase</keyword>
<dbReference type="Pfam" id="PF00696">
    <property type="entry name" value="AA_kinase"/>
    <property type="match status" value="1"/>
</dbReference>
<sequence length="309" mass="33075">MKKKVVIALGHSALGTTFPEQQVAVKASAKVLADLVEEGCQLIITHSNAPQVGMIHTAMNEFAHFHSDFTGAPMSVCSAMSQGYIGYDLQNALRSELVKRGIYKTVSTILTQVLVDPYDEAFYHPVKVIGRYMTKEEAQKEEAKGNYVVEESGGRYRRIVSAPRPKDIIEIDAINALVDAGQLVIACGGGGIPVMAQGNTLKGASAIIEKDYAAGKLAELTDADVLMFITADKQVDIDIDTDHPTLLGSISVAEAQKHVAQNQFGEVAMLPKIQASIDFLTQKEGREAIITNLEHAAAAVAGKGGTHIS</sequence>
<evidence type="ECO:0000256" key="6">
    <source>
        <dbReference type="ARBA" id="ARBA00048467"/>
    </source>
</evidence>
<evidence type="ECO:0000256" key="1">
    <source>
        <dbReference type="ARBA" id="ARBA00005118"/>
    </source>
</evidence>
<proteinExistence type="inferred from homology"/>
<evidence type="ECO:0000256" key="4">
    <source>
        <dbReference type="ARBA" id="ARBA00022679"/>
    </source>
</evidence>
<keyword evidence="4 7" id="KW-0808">Transferase</keyword>
<dbReference type="RefSeq" id="WP_249308549.1">
    <property type="nucleotide sequence ID" value="NZ_JACRSZ010000009.1"/>
</dbReference>
<gene>
    <name evidence="9" type="ORF">H8716_09850</name>
</gene>
<evidence type="ECO:0000313" key="9">
    <source>
        <dbReference type="EMBL" id="MBC8573380.1"/>
    </source>
</evidence>
<evidence type="ECO:0000256" key="2">
    <source>
        <dbReference type="ARBA" id="ARBA00011066"/>
    </source>
</evidence>
<dbReference type="SUPFAM" id="SSF53633">
    <property type="entry name" value="Carbamate kinase-like"/>
    <property type="match status" value="1"/>
</dbReference>
<dbReference type="Gene3D" id="3.40.1160.10">
    <property type="entry name" value="Acetylglutamate kinase-like"/>
    <property type="match status" value="1"/>
</dbReference>
<name>A0ABR7NAE8_9FIRM</name>
<dbReference type="NCBIfam" id="NF009007">
    <property type="entry name" value="PRK12352.1"/>
    <property type="match status" value="1"/>
</dbReference>
<reference evidence="9 10" key="1">
    <citation type="submission" date="2020-08" db="EMBL/GenBank/DDBJ databases">
        <title>Genome public.</title>
        <authorList>
            <person name="Liu C."/>
            <person name="Sun Q."/>
        </authorList>
    </citation>
    <scope>NUCLEOTIDE SEQUENCE [LARGE SCALE GENOMIC DNA]</scope>
    <source>
        <strain evidence="9 10">NSJ-46</strain>
    </source>
</reference>
<comment type="pathway">
    <text evidence="1">Metabolic intermediate metabolism; carbamoyl phosphate degradation; CO(2) and NH(3) from carbamoyl phosphate: step 1/1.</text>
</comment>
<keyword evidence="10" id="KW-1185">Reference proteome</keyword>
<dbReference type="Proteomes" id="UP000657421">
    <property type="component" value="Unassembled WGS sequence"/>
</dbReference>
<protein>
    <recommendedName>
        <fullName evidence="3 7">Carbamate kinase</fullName>
    </recommendedName>
</protein>
<evidence type="ECO:0000256" key="3">
    <source>
        <dbReference type="ARBA" id="ARBA00013070"/>
    </source>
</evidence>
<dbReference type="PRINTS" id="PR01469">
    <property type="entry name" value="CARBMTKINASE"/>
</dbReference>
<dbReference type="CDD" id="cd04235">
    <property type="entry name" value="AAK_CK"/>
    <property type="match status" value="1"/>
</dbReference>
<evidence type="ECO:0000259" key="8">
    <source>
        <dbReference type="Pfam" id="PF00696"/>
    </source>
</evidence>
<feature type="domain" description="Aspartate/glutamate/uridylate kinase" evidence="8">
    <location>
        <begin position="3"/>
        <end position="292"/>
    </location>
</feature>